<comment type="similarity">
    <text evidence="2">Belongs to the cytochrome ubiquinol oxidase subunit 1 family.</text>
</comment>
<evidence type="ECO:0000256" key="11">
    <source>
        <dbReference type="ARBA" id="ARBA00023136"/>
    </source>
</evidence>
<dbReference type="AlphaFoldDB" id="A0A6B3VXB7"/>
<reference evidence="14 15" key="1">
    <citation type="submission" date="2020-02" db="EMBL/GenBank/DDBJ databases">
        <title>Bacillus aquiflavi sp. nov., isolated from yellow water of strong flavor Chinese baijiu in Yibin region of China.</title>
        <authorList>
            <person name="Xie J."/>
        </authorList>
    </citation>
    <scope>NUCLEOTIDE SEQUENCE [LARGE SCALE GENOMIC DNA]</scope>
    <source>
        <strain evidence="14 15">3H-10</strain>
    </source>
</reference>
<keyword evidence="10" id="KW-0408">Iron</keyword>
<proteinExistence type="inferred from homology"/>
<dbReference type="GO" id="GO:0019646">
    <property type="term" value="P:aerobic electron transport chain"/>
    <property type="evidence" value="ECO:0007669"/>
    <property type="project" value="InterPro"/>
</dbReference>
<feature type="transmembrane region" description="Helical" evidence="12">
    <location>
        <begin position="142"/>
        <end position="170"/>
    </location>
</feature>
<evidence type="ECO:0000256" key="2">
    <source>
        <dbReference type="ARBA" id="ARBA00009819"/>
    </source>
</evidence>
<sequence length="352" mass="40113">MWQLGSIIPKDIELVIPGNIGFFEILLVISFLLHILFVNITVGSSSLAVFQEIKGIVKKDKKYDNLAFQLATHASIMKSIAVVIGVAPLLIISVIYTQYFYPSTLLIGKAWLSLIILLIAAFLILYLYKFSWDKMGGGKKKLHVLIGATGSLLLLFVPLIFIVNVVSMLYPEMWEGSKGFFHGLVYYPQIWQRYFHFILASFAVAGFYLYFWNARAERKIADRAGMTKEEKAEVVKDGKKFGVKVMLWTTLLQLVAGTVLLMSFERDIMMLYMGDSALLTGLLIGSIFITLLLSFFLYLLLKHDKRKYFILSMTTFVLVLGLMGWMRHELRESYLEPYKADNVRTTSIEVSE</sequence>
<keyword evidence="7" id="KW-0479">Metal-binding</keyword>
<evidence type="ECO:0000313" key="13">
    <source>
        <dbReference type="EMBL" id="MBA4538374.1"/>
    </source>
</evidence>
<comment type="caution">
    <text evidence="14">The sequence shown here is derived from an EMBL/GenBank/DDBJ whole genome shotgun (WGS) entry which is preliminary data.</text>
</comment>
<evidence type="ECO:0000256" key="12">
    <source>
        <dbReference type="SAM" id="Phobius"/>
    </source>
</evidence>
<keyword evidence="8" id="KW-0249">Electron transport</keyword>
<dbReference type="RefSeq" id="WP_163243138.1">
    <property type="nucleotide sequence ID" value="NZ_CP082780.1"/>
</dbReference>
<feature type="transmembrane region" description="Helical" evidence="12">
    <location>
        <begin position="111"/>
        <end position="130"/>
    </location>
</feature>
<dbReference type="GO" id="GO:0070069">
    <property type="term" value="C:cytochrome complex"/>
    <property type="evidence" value="ECO:0007669"/>
    <property type="project" value="InterPro"/>
</dbReference>
<keyword evidence="3" id="KW-0813">Transport</keyword>
<feature type="transmembrane region" description="Helical" evidence="12">
    <location>
        <begin position="80"/>
        <end position="99"/>
    </location>
</feature>
<gene>
    <name evidence="14" type="ORF">G4D64_14800</name>
    <name evidence="13" type="ORF">H1Z61_14845</name>
</gene>
<dbReference type="Proteomes" id="UP000570010">
    <property type="component" value="Unassembled WGS sequence"/>
</dbReference>
<protein>
    <submittedName>
        <fullName evidence="14">Cytochrome c class I</fullName>
    </submittedName>
    <submittedName>
        <fullName evidence="13">Cytochrome ubiquinol oxidase subunit I</fullName>
    </submittedName>
</protein>
<dbReference type="GO" id="GO:0005886">
    <property type="term" value="C:plasma membrane"/>
    <property type="evidence" value="ECO:0007669"/>
    <property type="project" value="UniProtKB-SubCell"/>
</dbReference>
<keyword evidence="15" id="KW-1185">Reference proteome</keyword>
<evidence type="ECO:0000256" key="9">
    <source>
        <dbReference type="ARBA" id="ARBA00022989"/>
    </source>
</evidence>
<keyword evidence="6 12" id="KW-0812">Transmembrane</keyword>
<accession>A0A6B3VXB7</accession>
<dbReference type="Proteomes" id="UP000472971">
    <property type="component" value="Unassembled WGS sequence"/>
</dbReference>
<feature type="transmembrane region" description="Helical" evidence="12">
    <location>
        <begin position="245"/>
        <end position="264"/>
    </location>
</feature>
<dbReference type="EMBL" id="JAAIWN010000044">
    <property type="protein sequence ID" value="NEY82739.1"/>
    <property type="molecule type" value="Genomic_DNA"/>
</dbReference>
<keyword evidence="4" id="KW-1003">Cell membrane</keyword>
<dbReference type="InterPro" id="IPR002585">
    <property type="entry name" value="Cyt-d_ubiquinol_oxidase_su_1"/>
</dbReference>
<comment type="subcellular location">
    <subcellularLocation>
        <location evidence="1">Cell membrane</location>
        <topology evidence="1">Multi-pass membrane protein</topology>
    </subcellularLocation>
</comment>
<dbReference type="Pfam" id="PF01654">
    <property type="entry name" value="Cyt_bd_oxida_I"/>
    <property type="match status" value="1"/>
</dbReference>
<dbReference type="GO" id="GO:0046872">
    <property type="term" value="F:metal ion binding"/>
    <property type="evidence" value="ECO:0007669"/>
    <property type="project" value="UniProtKB-KW"/>
</dbReference>
<evidence type="ECO:0000256" key="3">
    <source>
        <dbReference type="ARBA" id="ARBA00022448"/>
    </source>
</evidence>
<evidence type="ECO:0000256" key="10">
    <source>
        <dbReference type="ARBA" id="ARBA00023004"/>
    </source>
</evidence>
<evidence type="ECO:0000313" key="15">
    <source>
        <dbReference type="Proteomes" id="UP000472971"/>
    </source>
</evidence>
<evidence type="ECO:0000256" key="5">
    <source>
        <dbReference type="ARBA" id="ARBA00022617"/>
    </source>
</evidence>
<feature type="transmembrane region" description="Helical" evidence="12">
    <location>
        <begin position="190"/>
        <end position="211"/>
    </location>
</feature>
<keyword evidence="5" id="KW-0349">Heme</keyword>
<evidence type="ECO:0000256" key="8">
    <source>
        <dbReference type="ARBA" id="ARBA00022982"/>
    </source>
</evidence>
<feature type="transmembrane region" description="Helical" evidence="12">
    <location>
        <begin position="308"/>
        <end position="326"/>
    </location>
</feature>
<name>A0A6B3VXB7_9BACI</name>
<evidence type="ECO:0000256" key="7">
    <source>
        <dbReference type="ARBA" id="ARBA00022723"/>
    </source>
</evidence>
<feature type="transmembrane region" description="Helical" evidence="12">
    <location>
        <begin position="20"/>
        <end position="50"/>
    </location>
</feature>
<evidence type="ECO:0000256" key="6">
    <source>
        <dbReference type="ARBA" id="ARBA00022692"/>
    </source>
</evidence>
<evidence type="ECO:0000256" key="1">
    <source>
        <dbReference type="ARBA" id="ARBA00004651"/>
    </source>
</evidence>
<evidence type="ECO:0000256" key="4">
    <source>
        <dbReference type="ARBA" id="ARBA00022475"/>
    </source>
</evidence>
<keyword evidence="11 12" id="KW-0472">Membrane</keyword>
<reference evidence="13 16" key="2">
    <citation type="submission" date="2020-07" db="EMBL/GenBank/DDBJ databases">
        <authorList>
            <person name="Feng H."/>
        </authorList>
    </citation>
    <scope>NUCLEOTIDE SEQUENCE [LARGE SCALE GENOMIC DNA]</scope>
    <source>
        <strain evidence="16">s-12</strain>
        <strain evidence="13">S-12</strain>
    </source>
</reference>
<dbReference type="EMBL" id="JACEIO010000042">
    <property type="protein sequence ID" value="MBA4538374.1"/>
    <property type="molecule type" value="Genomic_DNA"/>
</dbReference>
<evidence type="ECO:0000313" key="16">
    <source>
        <dbReference type="Proteomes" id="UP000570010"/>
    </source>
</evidence>
<feature type="transmembrane region" description="Helical" evidence="12">
    <location>
        <begin position="276"/>
        <end position="301"/>
    </location>
</feature>
<evidence type="ECO:0000313" key="14">
    <source>
        <dbReference type="EMBL" id="NEY82739.1"/>
    </source>
</evidence>
<dbReference type="GO" id="GO:0009055">
    <property type="term" value="F:electron transfer activity"/>
    <property type="evidence" value="ECO:0007669"/>
    <property type="project" value="InterPro"/>
</dbReference>
<organism evidence="14 15">
    <name type="scientific">Bacillus aquiflavi</name>
    <dbReference type="NCBI Taxonomy" id="2672567"/>
    <lineage>
        <taxon>Bacteria</taxon>
        <taxon>Bacillati</taxon>
        <taxon>Bacillota</taxon>
        <taxon>Bacilli</taxon>
        <taxon>Bacillales</taxon>
        <taxon>Bacillaceae</taxon>
        <taxon>Bacillus</taxon>
    </lineage>
</organism>
<keyword evidence="9 12" id="KW-1133">Transmembrane helix</keyword>